<dbReference type="RefSeq" id="WP_195131557.1">
    <property type="nucleotide sequence ID" value="NZ_JADLQX010000017.1"/>
</dbReference>
<sequence length="128" mass="14041">MTYTHIIKPPPTDSIAPSTTHRPKAIGFVRGDVSGLHAPHHANEVQRHARTLGYQYVYTVRPPADERDPIRYALGMAAGLGVEIIVVFDLEHVNNQPALICDEGYDLETICPHSTWTRSASDVEVGAA</sequence>
<keyword evidence="3" id="KW-1185">Reference proteome</keyword>
<evidence type="ECO:0008006" key="4">
    <source>
        <dbReference type="Google" id="ProtNLM"/>
    </source>
</evidence>
<gene>
    <name evidence="2" type="ORF">IU459_22635</name>
</gene>
<organism evidence="2 3">
    <name type="scientific">Nocardia amamiensis</name>
    <dbReference type="NCBI Taxonomy" id="404578"/>
    <lineage>
        <taxon>Bacteria</taxon>
        <taxon>Bacillati</taxon>
        <taxon>Actinomycetota</taxon>
        <taxon>Actinomycetes</taxon>
        <taxon>Mycobacteriales</taxon>
        <taxon>Nocardiaceae</taxon>
        <taxon>Nocardia</taxon>
    </lineage>
</organism>
<accession>A0ABS0CWY7</accession>
<dbReference type="Proteomes" id="UP000702209">
    <property type="component" value="Unassembled WGS sequence"/>
</dbReference>
<proteinExistence type="predicted"/>
<dbReference type="EMBL" id="JADLQX010000017">
    <property type="protein sequence ID" value="MBF6300317.1"/>
    <property type="molecule type" value="Genomic_DNA"/>
</dbReference>
<feature type="region of interest" description="Disordered" evidence="1">
    <location>
        <begin position="1"/>
        <end position="20"/>
    </location>
</feature>
<comment type="caution">
    <text evidence="2">The sequence shown here is derived from an EMBL/GenBank/DDBJ whole genome shotgun (WGS) entry which is preliminary data.</text>
</comment>
<evidence type="ECO:0000256" key="1">
    <source>
        <dbReference type="SAM" id="MobiDB-lite"/>
    </source>
</evidence>
<evidence type="ECO:0000313" key="3">
    <source>
        <dbReference type="Proteomes" id="UP000702209"/>
    </source>
</evidence>
<name>A0ABS0CWY7_9NOCA</name>
<evidence type="ECO:0000313" key="2">
    <source>
        <dbReference type="EMBL" id="MBF6300317.1"/>
    </source>
</evidence>
<protein>
    <recommendedName>
        <fullName evidence="4">Nucleoside 2-deoxyribosyltransferase</fullName>
    </recommendedName>
</protein>
<reference evidence="2 3" key="1">
    <citation type="submission" date="2020-10" db="EMBL/GenBank/DDBJ databases">
        <title>Identification of Nocardia species via Next-generation sequencing and recognition of intraspecies genetic diversity.</title>
        <authorList>
            <person name="Li P."/>
            <person name="Li P."/>
            <person name="Lu B."/>
        </authorList>
    </citation>
    <scope>NUCLEOTIDE SEQUENCE [LARGE SCALE GENOMIC DNA]</scope>
    <source>
        <strain evidence="2 3">BJ06-0157</strain>
    </source>
</reference>